<dbReference type="NCBIfam" id="TIGR00758">
    <property type="entry name" value="UDG_fam4"/>
    <property type="match status" value="1"/>
</dbReference>
<dbReference type="InterPro" id="IPR051536">
    <property type="entry name" value="UDG_Type-4/5"/>
</dbReference>
<proteinExistence type="inferred from homology"/>
<feature type="domain" description="Uracil-DNA glycosylase-like" evidence="10">
    <location>
        <begin position="77"/>
        <end position="236"/>
    </location>
</feature>
<dbReference type="InterPro" id="IPR005122">
    <property type="entry name" value="Uracil-DNA_glycosylase-like"/>
</dbReference>
<name>A0A9X3AZB7_9HYPH</name>
<evidence type="ECO:0000313" key="12">
    <source>
        <dbReference type="Proteomes" id="UP001149009"/>
    </source>
</evidence>
<keyword evidence="4" id="KW-0479">Metal-binding</keyword>
<evidence type="ECO:0000256" key="8">
    <source>
        <dbReference type="ARBA" id="ARBA00023014"/>
    </source>
</evidence>
<accession>A0A9X3AZB7</accession>
<evidence type="ECO:0000313" key="11">
    <source>
        <dbReference type="EMBL" id="MCT8989494.1"/>
    </source>
</evidence>
<dbReference type="Pfam" id="PF03167">
    <property type="entry name" value="UDG"/>
    <property type="match status" value="1"/>
</dbReference>
<protein>
    <recommendedName>
        <fullName evidence="2">Type-4 uracil-DNA glycosylase</fullName>
    </recommendedName>
</protein>
<organism evidence="11 12">
    <name type="scientific">Chelativorans petroleitrophicus</name>
    <dbReference type="NCBI Taxonomy" id="2975484"/>
    <lineage>
        <taxon>Bacteria</taxon>
        <taxon>Pseudomonadati</taxon>
        <taxon>Pseudomonadota</taxon>
        <taxon>Alphaproteobacteria</taxon>
        <taxon>Hyphomicrobiales</taxon>
        <taxon>Phyllobacteriaceae</taxon>
        <taxon>Chelativorans</taxon>
    </lineage>
</organism>
<dbReference type="PANTHER" id="PTHR33693:SF9">
    <property type="entry name" value="TYPE-4 URACIL-DNA GLYCOSYLASE"/>
    <property type="match status" value="1"/>
</dbReference>
<keyword evidence="9" id="KW-0234">DNA repair</keyword>
<evidence type="ECO:0000256" key="6">
    <source>
        <dbReference type="ARBA" id="ARBA00022801"/>
    </source>
</evidence>
<dbReference type="GO" id="GO:0097506">
    <property type="term" value="F:deaminated base DNA N-glycosylase activity"/>
    <property type="evidence" value="ECO:0007669"/>
    <property type="project" value="UniProtKB-ARBA"/>
</dbReference>
<evidence type="ECO:0000256" key="1">
    <source>
        <dbReference type="ARBA" id="ARBA00006521"/>
    </source>
</evidence>
<keyword evidence="6" id="KW-0378">Hydrolase</keyword>
<evidence type="ECO:0000256" key="9">
    <source>
        <dbReference type="ARBA" id="ARBA00023204"/>
    </source>
</evidence>
<dbReference type="SUPFAM" id="SSF52141">
    <property type="entry name" value="Uracil-DNA glycosylase-like"/>
    <property type="match status" value="1"/>
</dbReference>
<evidence type="ECO:0000256" key="4">
    <source>
        <dbReference type="ARBA" id="ARBA00022723"/>
    </source>
</evidence>
<dbReference type="AlphaFoldDB" id="A0A9X3AZB7"/>
<comment type="similarity">
    <text evidence="1">Belongs to the uracil-DNA glycosylase (UDG) superfamily. Type 4 (UDGa) family.</text>
</comment>
<dbReference type="InterPro" id="IPR036895">
    <property type="entry name" value="Uracil-DNA_glycosylase-like_sf"/>
</dbReference>
<dbReference type="InterPro" id="IPR005273">
    <property type="entry name" value="Ura-DNA_glyco_family4"/>
</dbReference>
<dbReference type="PANTHER" id="PTHR33693">
    <property type="entry name" value="TYPE-5 URACIL-DNA GLYCOSYLASE"/>
    <property type="match status" value="1"/>
</dbReference>
<dbReference type="GO" id="GO:0046872">
    <property type="term" value="F:metal ion binding"/>
    <property type="evidence" value="ECO:0007669"/>
    <property type="project" value="UniProtKB-KW"/>
</dbReference>
<reference evidence="11" key="1">
    <citation type="submission" date="2022-08" db="EMBL/GenBank/DDBJ databases">
        <title>Chelativorans sichuanense sp. nov., a paraffin oil-degrading bacterium isolated from a mixture of oil-based drill cuttings and paddy soil.</title>
        <authorList>
            <person name="Yu J."/>
            <person name="Liu H."/>
            <person name="Chen Q."/>
        </authorList>
    </citation>
    <scope>NUCLEOTIDE SEQUENCE</scope>
    <source>
        <strain evidence="11">SCAU 2101</strain>
    </source>
</reference>
<dbReference type="GO" id="GO:0006281">
    <property type="term" value="P:DNA repair"/>
    <property type="evidence" value="ECO:0007669"/>
    <property type="project" value="UniProtKB-KW"/>
</dbReference>
<sequence length="244" mass="26679">MPETASIRGLVRNAGKRVTDMNACSPEPPPAYAERLAKRMAAVEEPAGKVEPLDALRREVEACRLCPLHAPATQAVFGEGPRESDLMFVGEQPGDHEDLEGRPFVGPAGQVFDRALADAGIDRSKVYVTNAVKHFKFEMRGKRRVHSKPSEGEVAKCRFWLQREIALVKPKLIVALGATAALGLTGRRLAVTRDRGLVVPFNSISLLVTVHPSYLLRLPDQNAAEAEYGRFVEDLKAAQSWCGA</sequence>
<dbReference type="CDD" id="cd10030">
    <property type="entry name" value="UDG-F4_TTUDGA_SPO1dp_like"/>
    <property type="match status" value="1"/>
</dbReference>
<comment type="caution">
    <text evidence="11">The sequence shown here is derived from an EMBL/GenBank/DDBJ whole genome shotgun (WGS) entry which is preliminary data.</text>
</comment>
<evidence type="ECO:0000256" key="5">
    <source>
        <dbReference type="ARBA" id="ARBA00022763"/>
    </source>
</evidence>
<dbReference type="NCBIfam" id="TIGR03914">
    <property type="entry name" value="UDG_fam_dom"/>
    <property type="match status" value="1"/>
</dbReference>
<keyword evidence="3" id="KW-0004">4Fe-4S</keyword>
<dbReference type="SMART" id="SM00986">
    <property type="entry name" value="UDG"/>
    <property type="match status" value="1"/>
</dbReference>
<dbReference type="Gene3D" id="3.40.470.10">
    <property type="entry name" value="Uracil-DNA glycosylase-like domain"/>
    <property type="match status" value="1"/>
</dbReference>
<keyword evidence="12" id="KW-1185">Reference proteome</keyword>
<keyword evidence="8" id="KW-0411">Iron-sulfur</keyword>
<evidence type="ECO:0000256" key="7">
    <source>
        <dbReference type="ARBA" id="ARBA00023004"/>
    </source>
</evidence>
<evidence type="ECO:0000256" key="2">
    <source>
        <dbReference type="ARBA" id="ARBA00019403"/>
    </source>
</evidence>
<evidence type="ECO:0000256" key="3">
    <source>
        <dbReference type="ARBA" id="ARBA00022485"/>
    </source>
</evidence>
<keyword evidence="5" id="KW-0227">DNA damage</keyword>
<dbReference type="Proteomes" id="UP001149009">
    <property type="component" value="Unassembled WGS sequence"/>
</dbReference>
<evidence type="ECO:0000259" key="10">
    <source>
        <dbReference type="SMART" id="SM00986"/>
    </source>
</evidence>
<keyword evidence="7" id="KW-0408">Iron</keyword>
<dbReference type="GO" id="GO:0051539">
    <property type="term" value="F:4 iron, 4 sulfur cluster binding"/>
    <property type="evidence" value="ECO:0007669"/>
    <property type="project" value="UniProtKB-KW"/>
</dbReference>
<gene>
    <name evidence="11" type="ORF">NYR54_04170</name>
</gene>
<dbReference type="EMBL" id="JAODNV010000005">
    <property type="protein sequence ID" value="MCT8989494.1"/>
    <property type="molecule type" value="Genomic_DNA"/>
</dbReference>
<dbReference type="SMART" id="SM00987">
    <property type="entry name" value="UreE_C"/>
    <property type="match status" value="1"/>
</dbReference>